<gene>
    <name evidence="2" type="ORF">RM844_14200</name>
</gene>
<dbReference type="SUPFAM" id="SSF46689">
    <property type="entry name" value="Homeodomain-like"/>
    <property type="match status" value="1"/>
</dbReference>
<evidence type="ECO:0000256" key="1">
    <source>
        <dbReference type="SAM" id="MobiDB-lite"/>
    </source>
</evidence>
<dbReference type="RefSeq" id="WP_311667503.1">
    <property type="nucleotide sequence ID" value="NZ_JAVREO010000007.1"/>
</dbReference>
<reference evidence="3" key="1">
    <citation type="submission" date="2023-07" db="EMBL/GenBank/DDBJ databases">
        <title>30 novel species of actinomycetes from the DSMZ collection.</title>
        <authorList>
            <person name="Nouioui I."/>
        </authorList>
    </citation>
    <scope>NUCLEOTIDE SEQUENCE [LARGE SCALE GENOMIC DNA]</scope>
    <source>
        <strain evidence="3">DSM 44915</strain>
    </source>
</reference>
<evidence type="ECO:0000313" key="2">
    <source>
        <dbReference type="EMBL" id="MDT0267439.1"/>
    </source>
</evidence>
<dbReference type="Proteomes" id="UP001183410">
    <property type="component" value="Unassembled WGS sequence"/>
</dbReference>
<feature type="region of interest" description="Disordered" evidence="1">
    <location>
        <begin position="186"/>
        <end position="209"/>
    </location>
</feature>
<dbReference type="InterPro" id="IPR009057">
    <property type="entry name" value="Homeodomain-like_sf"/>
</dbReference>
<comment type="caution">
    <text evidence="2">The sequence shown here is derived from an EMBL/GenBank/DDBJ whole genome shotgun (WGS) entry which is preliminary data.</text>
</comment>
<protein>
    <submittedName>
        <fullName evidence="2">ParB/RepB/Spo0J family partition protein</fullName>
    </submittedName>
</protein>
<evidence type="ECO:0000313" key="3">
    <source>
        <dbReference type="Proteomes" id="UP001183410"/>
    </source>
</evidence>
<keyword evidence="3" id="KW-1185">Reference proteome</keyword>
<dbReference type="EMBL" id="JAVREO010000007">
    <property type="protein sequence ID" value="MDT0267439.1"/>
    <property type="molecule type" value="Genomic_DNA"/>
</dbReference>
<name>A0ABU2JSH2_9ACTN</name>
<accession>A0ABU2JSH2</accession>
<sequence>MEGVNEEHARALADSGREFEPILVHRALGRVVDGMHRMRASALRGRREIAVRYVDGTPDEMFIRSVESNVNHGLPLTLRERKAAVVRILASHAHWSDRAIATVTGVSPKTVGAARKRLPTEENPQSEASAGRLGRDGRVRPVNMAERRDRALALLVERPGVTLREVAREAEVSISTAHRLRQELRSQAAMPVPETRRPASGEGDAGGAPSPLAELIVAASRRGIPAVPTGRDGAPGPAGQSRIRALETLSNDPSIRFTDSGRALLRWLNGQDRVLAAGEQLLSTVPPHCAQALAEVASHYARAWERFAVELGGSKRVDGPLRAVR</sequence>
<dbReference type="InterPro" id="IPR036086">
    <property type="entry name" value="ParB/Sulfiredoxin_sf"/>
</dbReference>
<feature type="region of interest" description="Disordered" evidence="1">
    <location>
        <begin position="114"/>
        <end position="141"/>
    </location>
</feature>
<organism evidence="2 3">
    <name type="scientific">Streptomyces chisholmiae</name>
    <dbReference type="NCBI Taxonomy" id="3075540"/>
    <lineage>
        <taxon>Bacteria</taxon>
        <taxon>Bacillati</taxon>
        <taxon>Actinomycetota</taxon>
        <taxon>Actinomycetes</taxon>
        <taxon>Kitasatosporales</taxon>
        <taxon>Streptomycetaceae</taxon>
        <taxon>Streptomyces</taxon>
    </lineage>
</organism>
<dbReference type="SUPFAM" id="SSF110849">
    <property type="entry name" value="ParB/Sulfiredoxin"/>
    <property type="match status" value="1"/>
</dbReference>
<proteinExistence type="predicted"/>